<dbReference type="Gene3D" id="3.40.640.10">
    <property type="entry name" value="Type I PLP-dependent aspartate aminotransferase-like (Major domain)"/>
    <property type="match status" value="1"/>
</dbReference>
<dbReference type="Proteomes" id="UP000004080">
    <property type="component" value="Unassembled WGS sequence"/>
</dbReference>
<dbReference type="PATRIC" id="fig|1196324.3.peg.949"/>
<dbReference type="AlphaFoldDB" id="I8ALN5"/>
<accession>I8ALN5</accession>
<evidence type="ECO:0008006" key="8">
    <source>
        <dbReference type="Google" id="ProtNLM"/>
    </source>
</evidence>
<protein>
    <recommendedName>
        <fullName evidence="8">Aminotransferase</fullName>
    </recommendedName>
</protein>
<evidence type="ECO:0000313" key="7">
    <source>
        <dbReference type="Proteomes" id="UP000004080"/>
    </source>
</evidence>
<dbReference type="EMBL" id="AKKV01000020">
    <property type="protein sequence ID" value="EIT86837.1"/>
    <property type="molecule type" value="Genomic_DNA"/>
</dbReference>
<dbReference type="FunFam" id="3.40.640.10:FF:000014">
    <property type="entry name" value="Adenosylmethionine-8-amino-7-oxononanoate aminotransferase, probable"/>
    <property type="match status" value="1"/>
</dbReference>
<evidence type="ECO:0000313" key="6">
    <source>
        <dbReference type="EMBL" id="EIT86837.1"/>
    </source>
</evidence>
<dbReference type="InterPro" id="IPR015422">
    <property type="entry name" value="PyrdxlP-dep_Trfase_small"/>
</dbReference>
<evidence type="ECO:0000256" key="2">
    <source>
        <dbReference type="ARBA" id="ARBA00022576"/>
    </source>
</evidence>
<comment type="caution">
    <text evidence="6">The sequence shown here is derived from an EMBL/GenBank/DDBJ whole genome shotgun (WGS) entry which is preliminary data.</text>
</comment>
<dbReference type="InterPro" id="IPR015424">
    <property type="entry name" value="PyrdxlP-dep_Trfase"/>
</dbReference>
<gene>
    <name evidence="6" type="ORF">A374_04664</name>
</gene>
<sequence>MENRGVIKPMLGTHYPMISHGKGIYLYDDQGKQYIDGSSGAVTVNIGHGVDEIAMAMAEQASKVAFVYRSHFTSQAAERLANKLADLAPGDLNWTFFVNSGSEATETALKIAIQYFQEQGITSKTKILSRWTSYHGITLGALSMSGHLMRRARFTDLLEDFPAVSAPYCYRCPFHSTYPGCGLQCGEDLERAILEIGAENIAAFIFEPIIGAAGGAIAPPPGYYEKIQEICHKYNIVTIADEVMTGMGRTGKLFGVNHWNMTPDIMTLGKGLSAGYTPMAATIVSDRIISVIKQGTKSVMSGHTFSANPLSAAACCAVLDYVESHHLVHNSEARGEEMITGLKELMMKYAIIGDVRGKGLMVGVEFVSDLMTHRPFPAEAKVGEQFLSICFEKGLIVYPAFGGVRGYEGDSIMIAPPLVVTSAQVKEILNIMDESLSELMTRLIASGRYEHKASS</sequence>
<dbReference type="CDD" id="cd00610">
    <property type="entry name" value="OAT_like"/>
    <property type="match status" value="1"/>
</dbReference>
<dbReference type="OrthoDB" id="9807885at2"/>
<dbReference type="NCBIfam" id="NF005375">
    <property type="entry name" value="PRK06917.1"/>
    <property type="match status" value="1"/>
</dbReference>
<dbReference type="GO" id="GO:0030170">
    <property type="term" value="F:pyridoxal phosphate binding"/>
    <property type="evidence" value="ECO:0007669"/>
    <property type="project" value="InterPro"/>
</dbReference>
<organism evidence="6 7">
    <name type="scientific">Fictibacillus macauensis ZFHKF-1</name>
    <dbReference type="NCBI Taxonomy" id="1196324"/>
    <lineage>
        <taxon>Bacteria</taxon>
        <taxon>Bacillati</taxon>
        <taxon>Bacillota</taxon>
        <taxon>Bacilli</taxon>
        <taxon>Bacillales</taxon>
        <taxon>Fictibacillaceae</taxon>
        <taxon>Fictibacillus</taxon>
    </lineage>
</organism>
<comment type="similarity">
    <text evidence="1 5">Belongs to the class-III pyridoxal-phosphate-dependent aminotransferase family.</text>
</comment>
<dbReference type="PIRSF" id="PIRSF000521">
    <property type="entry name" value="Transaminase_4ab_Lys_Orn"/>
    <property type="match status" value="1"/>
</dbReference>
<dbReference type="Gene3D" id="3.90.1150.10">
    <property type="entry name" value="Aspartate Aminotransferase, domain 1"/>
    <property type="match status" value="1"/>
</dbReference>
<dbReference type="STRING" id="1196324.A374_04664"/>
<evidence type="ECO:0000256" key="4">
    <source>
        <dbReference type="ARBA" id="ARBA00022898"/>
    </source>
</evidence>
<dbReference type="Pfam" id="PF00202">
    <property type="entry name" value="Aminotran_3"/>
    <property type="match status" value="1"/>
</dbReference>
<name>I8ALN5_9BACL</name>
<dbReference type="eggNOG" id="COG0161">
    <property type="taxonomic scope" value="Bacteria"/>
</dbReference>
<dbReference type="PANTHER" id="PTHR43094">
    <property type="entry name" value="AMINOTRANSFERASE"/>
    <property type="match status" value="1"/>
</dbReference>
<dbReference type="InterPro" id="IPR005814">
    <property type="entry name" value="Aminotrans_3"/>
</dbReference>
<keyword evidence="2" id="KW-0032">Aminotransferase</keyword>
<dbReference type="GO" id="GO:0008483">
    <property type="term" value="F:transaminase activity"/>
    <property type="evidence" value="ECO:0007669"/>
    <property type="project" value="UniProtKB-KW"/>
</dbReference>
<evidence type="ECO:0000256" key="3">
    <source>
        <dbReference type="ARBA" id="ARBA00022679"/>
    </source>
</evidence>
<dbReference type="RefSeq" id="WP_007201032.1">
    <property type="nucleotide sequence ID" value="NZ_AKKV01000020.1"/>
</dbReference>
<dbReference type="PANTHER" id="PTHR43094:SF1">
    <property type="entry name" value="AMINOTRANSFERASE CLASS-III"/>
    <property type="match status" value="1"/>
</dbReference>
<proteinExistence type="inferred from homology"/>
<evidence type="ECO:0000256" key="5">
    <source>
        <dbReference type="RuleBase" id="RU003560"/>
    </source>
</evidence>
<keyword evidence="3" id="KW-0808">Transferase</keyword>
<dbReference type="InterPro" id="IPR015421">
    <property type="entry name" value="PyrdxlP-dep_Trfase_major"/>
</dbReference>
<evidence type="ECO:0000256" key="1">
    <source>
        <dbReference type="ARBA" id="ARBA00008954"/>
    </source>
</evidence>
<reference evidence="6 7" key="1">
    <citation type="journal article" date="2012" name="J. Bacteriol.">
        <title>Genome of Bacillus macauensis ZFHKF-1, a Long-Chain-Forming Bacterium.</title>
        <authorList>
            <person name="Cai L."/>
            <person name="Zhang T."/>
        </authorList>
    </citation>
    <scope>NUCLEOTIDE SEQUENCE [LARGE SCALE GENOMIC DNA]</scope>
    <source>
        <strain evidence="6 7">ZFHKF-1</strain>
    </source>
</reference>
<keyword evidence="7" id="KW-1185">Reference proteome</keyword>
<keyword evidence="4 5" id="KW-0663">Pyridoxal phosphate</keyword>
<dbReference type="SUPFAM" id="SSF53383">
    <property type="entry name" value="PLP-dependent transferases"/>
    <property type="match status" value="1"/>
</dbReference>